<keyword evidence="1" id="KW-0812">Transmembrane</keyword>
<accession>A0ABT6X0U8</accession>
<feature type="domain" description="CAAX prenyl protease 2/Lysostaphin resistance protein A-like" evidence="2">
    <location>
        <begin position="145"/>
        <end position="237"/>
    </location>
</feature>
<feature type="transmembrane region" description="Helical" evidence="1">
    <location>
        <begin position="201"/>
        <end position="221"/>
    </location>
</feature>
<organism evidence="3 4">
    <name type="scientific">Actinoplanes sandaracinus</name>
    <dbReference type="NCBI Taxonomy" id="3045177"/>
    <lineage>
        <taxon>Bacteria</taxon>
        <taxon>Bacillati</taxon>
        <taxon>Actinomycetota</taxon>
        <taxon>Actinomycetes</taxon>
        <taxon>Micromonosporales</taxon>
        <taxon>Micromonosporaceae</taxon>
        <taxon>Actinoplanes</taxon>
    </lineage>
</organism>
<feature type="transmembrane region" description="Helical" evidence="1">
    <location>
        <begin position="233"/>
        <end position="252"/>
    </location>
</feature>
<name>A0ABT6X0U8_9ACTN</name>
<reference evidence="3 4" key="1">
    <citation type="submission" date="2023-05" db="EMBL/GenBank/DDBJ databases">
        <title>Actinoplanes sp. NEAU-A12 genome sequencing.</title>
        <authorList>
            <person name="Wang Z.-S."/>
        </authorList>
    </citation>
    <scope>NUCLEOTIDE SEQUENCE [LARGE SCALE GENOMIC DNA]</scope>
    <source>
        <strain evidence="3 4">NEAU-A12</strain>
    </source>
</reference>
<comment type="caution">
    <text evidence="3">The sequence shown here is derived from an EMBL/GenBank/DDBJ whole genome shotgun (WGS) entry which is preliminary data.</text>
</comment>
<feature type="transmembrane region" description="Helical" evidence="1">
    <location>
        <begin position="40"/>
        <end position="58"/>
    </location>
</feature>
<evidence type="ECO:0000313" key="3">
    <source>
        <dbReference type="EMBL" id="MDI6105603.1"/>
    </source>
</evidence>
<evidence type="ECO:0000259" key="2">
    <source>
        <dbReference type="Pfam" id="PF02517"/>
    </source>
</evidence>
<dbReference type="PANTHER" id="PTHR39430:SF1">
    <property type="entry name" value="PROTEASE"/>
    <property type="match status" value="1"/>
</dbReference>
<keyword evidence="1" id="KW-0472">Membrane</keyword>
<proteinExistence type="predicted"/>
<evidence type="ECO:0000256" key="1">
    <source>
        <dbReference type="SAM" id="Phobius"/>
    </source>
</evidence>
<dbReference type="InterPro" id="IPR003675">
    <property type="entry name" value="Rce1/LyrA-like_dom"/>
</dbReference>
<dbReference type="Proteomes" id="UP001241758">
    <property type="component" value="Unassembled WGS sequence"/>
</dbReference>
<feature type="transmembrane region" description="Helical" evidence="1">
    <location>
        <begin position="171"/>
        <end position="195"/>
    </location>
</feature>
<dbReference type="PANTHER" id="PTHR39430">
    <property type="entry name" value="MEMBRANE-ASSOCIATED PROTEASE-RELATED"/>
    <property type="match status" value="1"/>
</dbReference>
<sequence>MTNEINIGGPVPRPSDRAGFPPVLGDHRVLHSGRWRPLRALGWMVGLIFVVAMAFGVWSDAVGSLFASSDAGQFAVRAAGALLVLAVYAVAVRLGENRAASEIAPRPALTGVAIGLAIGVLLMVVVMAILAGTGLYDVTFLGAAPAWHAAGLAIQAGVFEELLVRAVLFRLVWRAFGPWVALAVSAVAFGAGHLANPEASVVATLCIAVEAGIMLAAFYALTGRIWVSIGVHIAWNFTQGYLFGAAVSGSTFDDPIARSVARPDAPEWLTGGAFGPEASLPALLVCMVVGVAALVMAWKRGRFRAEPKPASPTT</sequence>
<keyword evidence="4" id="KW-1185">Reference proteome</keyword>
<dbReference type="Pfam" id="PF02517">
    <property type="entry name" value="Rce1-like"/>
    <property type="match status" value="1"/>
</dbReference>
<keyword evidence="1" id="KW-1133">Transmembrane helix</keyword>
<protein>
    <submittedName>
        <fullName evidence="3">Type II CAAX endopeptidase family protein</fullName>
    </submittedName>
</protein>
<dbReference type="RefSeq" id="WP_282767069.1">
    <property type="nucleotide sequence ID" value="NZ_JASCTH010000049.1"/>
</dbReference>
<feature type="transmembrane region" description="Helical" evidence="1">
    <location>
        <begin position="78"/>
        <end position="96"/>
    </location>
</feature>
<feature type="transmembrane region" description="Helical" evidence="1">
    <location>
        <begin position="108"/>
        <end position="132"/>
    </location>
</feature>
<feature type="transmembrane region" description="Helical" evidence="1">
    <location>
        <begin position="138"/>
        <end position="159"/>
    </location>
</feature>
<dbReference type="EMBL" id="JASCTH010000049">
    <property type="protein sequence ID" value="MDI6105603.1"/>
    <property type="molecule type" value="Genomic_DNA"/>
</dbReference>
<feature type="transmembrane region" description="Helical" evidence="1">
    <location>
        <begin position="278"/>
        <end position="298"/>
    </location>
</feature>
<gene>
    <name evidence="3" type="ORF">QLQ12_44190</name>
</gene>
<evidence type="ECO:0000313" key="4">
    <source>
        <dbReference type="Proteomes" id="UP001241758"/>
    </source>
</evidence>